<sequence>MGSKPLGDLYLASVATGIEGRMCNMAKIEVPIHGHSQYHRSVSTLRGYWQYLH</sequence>
<accession>A0A3N4LXU4</accession>
<dbReference type="EMBL" id="ML121531">
    <property type="protein sequence ID" value="RPB27714.1"/>
    <property type="molecule type" value="Genomic_DNA"/>
</dbReference>
<keyword evidence="2" id="KW-1185">Reference proteome</keyword>
<evidence type="ECO:0000313" key="1">
    <source>
        <dbReference type="EMBL" id="RPB27714.1"/>
    </source>
</evidence>
<protein>
    <submittedName>
        <fullName evidence="1">Uncharacterized protein</fullName>
    </submittedName>
</protein>
<evidence type="ECO:0000313" key="2">
    <source>
        <dbReference type="Proteomes" id="UP000267821"/>
    </source>
</evidence>
<organism evidence="1 2">
    <name type="scientific">Terfezia boudieri ATCC MYA-4762</name>
    <dbReference type="NCBI Taxonomy" id="1051890"/>
    <lineage>
        <taxon>Eukaryota</taxon>
        <taxon>Fungi</taxon>
        <taxon>Dikarya</taxon>
        <taxon>Ascomycota</taxon>
        <taxon>Pezizomycotina</taxon>
        <taxon>Pezizomycetes</taxon>
        <taxon>Pezizales</taxon>
        <taxon>Pezizaceae</taxon>
        <taxon>Terfezia</taxon>
    </lineage>
</organism>
<dbReference type="InParanoid" id="A0A3N4LXU4"/>
<reference evidence="1 2" key="1">
    <citation type="journal article" date="2018" name="Nat. Ecol. Evol.">
        <title>Pezizomycetes genomes reveal the molecular basis of ectomycorrhizal truffle lifestyle.</title>
        <authorList>
            <person name="Murat C."/>
            <person name="Payen T."/>
            <person name="Noel B."/>
            <person name="Kuo A."/>
            <person name="Morin E."/>
            <person name="Chen J."/>
            <person name="Kohler A."/>
            <person name="Krizsan K."/>
            <person name="Balestrini R."/>
            <person name="Da Silva C."/>
            <person name="Montanini B."/>
            <person name="Hainaut M."/>
            <person name="Levati E."/>
            <person name="Barry K.W."/>
            <person name="Belfiori B."/>
            <person name="Cichocki N."/>
            <person name="Clum A."/>
            <person name="Dockter R.B."/>
            <person name="Fauchery L."/>
            <person name="Guy J."/>
            <person name="Iotti M."/>
            <person name="Le Tacon F."/>
            <person name="Lindquist E.A."/>
            <person name="Lipzen A."/>
            <person name="Malagnac F."/>
            <person name="Mello A."/>
            <person name="Molinier V."/>
            <person name="Miyauchi S."/>
            <person name="Poulain J."/>
            <person name="Riccioni C."/>
            <person name="Rubini A."/>
            <person name="Sitrit Y."/>
            <person name="Splivallo R."/>
            <person name="Traeger S."/>
            <person name="Wang M."/>
            <person name="Zifcakova L."/>
            <person name="Wipf D."/>
            <person name="Zambonelli A."/>
            <person name="Paolocci F."/>
            <person name="Nowrousian M."/>
            <person name="Ottonello S."/>
            <person name="Baldrian P."/>
            <person name="Spatafora J.W."/>
            <person name="Henrissat B."/>
            <person name="Nagy L.G."/>
            <person name="Aury J.M."/>
            <person name="Wincker P."/>
            <person name="Grigoriev I.V."/>
            <person name="Bonfante P."/>
            <person name="Martin F.M."/>
        </authorList>
    </citation>
    <scope>NUCLEOTIDE SEQUENCE [LARGE SCALE GENOMIC DNA]</scope>
    <source>
        <strain evidence="1 2">ATCC MYA-4762</strain>
    </source>
</reference>
<proteinExistence type="predicted"/>
<gene>
    <name evidence="1" type="ORF">L211DRAFT_834565</name>
</gene>
<name>A0A3N4LXU4_9PEZI</name>
<dbReference type="AlphaFoldDB" id="A0A3N4LXU4"/>
<dbReference type="Proteomes" id="UP000267821">
    <property type="component" value="Unassembled WGS sequence"/>
</dbReference>